<dbReference type="Proteomes" id="UP000054422">
    <property type="component" value="Unassembled WGS sequence"/>
</dbReference>
<name>A0A0A2SPE2_9GAMM</name>
<proteinExistence type="predicted"/>
<evidence type="ECO:0000256" key="1">
    <source>
        <dbReference type="SAM" id="Phobius"/>
    </source>
</evidence>
<dbReference type="RefSeq" id="WP_035890176.1">
    <property type="nucleotide sequence ID" value="NZ_JNCF01000030.1"/>
</dbReference>
<keyword evidence="1" id="KW-0812">Transmembrane</keyword>
<keyword evidence="3" id="KW-1185">Reference proteome</keyword>
<comment type="caution">
    <text evidence="2">The sequence shown here is derived from an EMBL/GenBank/DDBJ whole genome shotgun (WGS) entry which is preliminary data.</text>
</comment>
<evidence type="ECO:0000313" key="2">
    <source>
        <dbReference type="EMBL" id="KGP62985.1"/>
    </source>
</evidence>
<feature type="transmembrane region" description="Helical" evidence="1">
    <location>
        <begin position="76"/>
        <end position="97"/>
    </location>
</feature>
<feature type="transmembrane region" description="Helical" evidence="1">
    <location>
        <begin position="51"/>
        <end position="70"/>
    </location>
</feature>
<dbReference type="AlphaFoldDB" id="A0A0A2SPE2"/>
<protein>
    <submittedName>
        <fullName evidence="2">Uncharacterized protein</fullName>
    </submittedName>
</protein>
<organism evidence="2 3">
    <name type="scientific">Legionella norrlandica</name>
    <dbReference type="NCBI Taxonomy" id="1498499"/>
    <lineage>
        <taxon>Bacteria</taxon>
        <taxon>Pseudomonadati</taxon>
        <taxon>Pseudomonadota</taxon>
        <taxon>Gammaproteobacteria</taxon>
        <taxon>Legionellales</taxon>
        <taxon>Legionellaceae</taxon>
        <taxon>Legionella</taxon>
    </lineage>
</organism>
<keyword evidence="1" id="KW-0472">Membrane</keyword>
<sequence length="105" mass="11246">MPVVFNYDKSVESTKESLNVQQQKNNTSYPLSTDVKTIMETRKKPETANSILVFGAGIISLAAGGIAILFPLAASIIVPIATIGGAVALSTITRKLIKSLQYSYK</sequence>
<dbReference type="EMBL" id="JNCF01000030">
    <property type="protein sequence ID" value="KGP62985.1"/>
    <property type="molecule type" value="Genomic_DNA"/>
</dbReference>
<evidence type="ECO:0000313" key="3">
    <source>
        <dbReference type="Proteomes" id="UP000054422"/>
    </source>
</evidence>
<keyword evidence="1" id="KW-1133">Transmembrane helix</keyword>
<gene>
    <name evidence="2" type="ORF">EP47_02725</name>
</gene>
<reference evidence="2 3" key="1">
    <citation type="submission" date="2014-05" db="EMBL/GenBank/DDBJ databases">
        <authorList>
            <person name="Rizzardi K."/>
            <person name="Winiecka-Krusnell J."/>
            <person name="Ramliden M."/>
            <person name="Alm E."/>
            <person name="Andersson S."/>
            <person name="Byfors S."/>
        </authorList>
    </citation>
    <scope>NUCLEOTIDE SEQUENCE [LARGE SCALE GENOMIC DNA]</scope>
    <source>
        <strain evidence="2 3">LEGN</strain>
    </source>
</reference>
<accession>A0A0A2SPE2</accession>